<dbReference type="EMBL" id="JAYMYS010000001">
    <property type="protein sequence ID" value="KAK7411408.1"/>
    <property type="molecule type" value="Genomic_DNA"/>
</dbReference>
<reference evidence="1 2" key="1">
    <citation type="submission" date="2024-01" db="EMBL/GenBank/DDBJ databases">
        <title>The genomes of 5 underutilized Papilionoideae crops provide insights into root nodulation and disease resistanc.</title>
        <authorList>
            <person name="Jiang F."/>
        </authorList>
    </citation>
    <scope>NUCLEOTIDE SEQUENCE [LARGE SCALE GENOMIC DNA]</scope>
    <source>
        <strain evidence="1">DUOXIRENSHENG_FW03</strain>
        <tissue evidence="1">Leaves</tissue>
    </source>
</reference>
<dbReference type="Proteomes" id="UP001386955">
    <property type="component" value="Unassembled WGS sequence"/>
</dbReference>
<name>A0AAN9XVJ5_PSOTE</name>
<sequence>MRSNLLIATGGPLVVEGYPGNDILEAEVNDGKSSFAANSVISDLAAQVALEGSPRAAVEFMLESERKGKKTHMEGLSNNKMLNKENEISSLSKHADLNLLSHTRTKHFHRLLAFLSDKRFKGALQKMKQRNPHSKSGSVPLEEVEKALHNRNKKKNCQGCRDICTRLSSRCNPSKVIKAGESKASERIMEKIQKWKYRSNRWANNEWDRWDQVVTYIDRSLSFRIPLQSKGAKLQVESLEFALTGLISAARVKESKNACL</sequence>
<evidence type="ECO:0000313" key="1">
    <source>
        <dbReference type="EMBL" id="KAK7411408.1"/>
    </source>
</evidence>
<keyword evidence="2" id="KW-1185">Reference proteome</keyword>
<organism evidence="1 2">
    <name type="scientific">Psophocarpus tetragonolobus</name>
    <name type="common">Winged bean</name>
    <name type="synonym">Dolichos tetragonolobus</name>
    <dbReference type="NCBI Taxonomy" id="3891"/>
    <lineage>
        <taxon>Eukaryota</taxon>
        <taxon>Viridiplantae</taxon>
        <taxon>Streptophyta</taxon>
        <taxon>Embryophyta</taxon>
        <taxon>Tracheophyta</taxon>
        <taxon>Spermatophyta</taxon>
        <taxon>Magnoliopsida</taxon>
        <taxon>eudicotyledons</taxon>
        <taxon>Gunneridae</taxon>
        <taxon>Pentapetalae</taxon>
        <taxon>rosids</taxon>
        <taxon>fabids</taxon>
        <taxon>Fabales</taxon>
        <taxon>Fabaceae</taxon>
        <taxon>Papilionoideae</taxon>
        <taxon>50 kb inversion clade</taxon>
        <taxon>NPAAA clade</taxon>
        <taxon>indigoferoid/millettioid clade</taxon>
        <taxon>Phaseoleae</taxon>
        <taxon>Psophocarpus</taxon>
    </lineage>
</organism>
<protein>
    <submittedName>
        <fullName evidence="1">Uncharacterized protein</fullName>
    </submittedName>
</protein>
<accession>A0AAN9XVJ5</accession>
<dbReference type="AlphaFoldDB" id="A0AAN9XVJ5"/>
<comment type="caution">
    <text evidence="1">The sequence shown here is derived from an EMBL/GenBank/DDBJ whole genome shotgun (WGS) entry which is preliminary data.</text>
</comment>
<proteinExistence type="predicted"/>
<gene>
    <name evidence="1" type="ORF">VNO78_02841</name>
</gene>
<evidence type="ECO:0000313" key="2">
    <source>
        <dbReference type="Proteomes" id="UP001386955"/>
    </source>
</evidence>